<feature type="transmembrane region" description="Helical" evidence="7">
    <location>
        <begin position="18"/>
        <end position="43"/>
    </location>
</feature>
<name>A0ABU3VW74_9GAMM</name>
<keyword evidence="3" id="KW-0547">Nucleotide-binding</keyword>
<dbReference type="InterPro" id="IPR036640">
    <property type="entry name" value="ABC1_TM_sf"/>
</dbReference>
<dbReference type="InterPro" id="IPR039421">
    <property type="entry name" value="Type_1_exporter"/>
</dbReference>
<evidence type="ECO:0000256" key="5">
    <source>
        <dbReference type="ARBA" id="ARBA00022989"/>
    </source>
</evidence>
<organism evidence="10 11">
    <name type="scientific">Marinobacter xestospongiae</name>
    <dbReference type="NCBI Taxonomy" id="994319"/>
    <lineage>
        <taxon>Bacteria</taxon>
        <taxon>Pseudomonadati</taxon>
        <taxon>Pseudomonadota</taxon>
        <taxon>Gammaproteobacteria</taxon>
        <taxon>Pseudomonadales</taxon>
        <taxon>Marinobacteraceae</taxon>
        <taxon>Marinobacter</taxon>
    </lineage>
</organism>
<evidence type="ECO:0000256" key="4">
    <source>
        <dbReference type="ARBA" id="ARBA00022840"/>
    </source>
</evidence>
<feature type="domain" description="ABC transporter" evidence="8">
    <location>
        <begin position="325"/>
        <end position="558"/>
    </location>
</feature>
<dbReference type="EMBL" id="JAWIIJ010000004">
    <property type="protein sequence ID" value="MDV2078532.1"/>
    <property type="molecule type" value="Genomic_DNA"/>
</dbReference>
<dbReference type="PANTHER" id="PTHR24221:SF654">
    <property type="entry name" value="ATP-BINDING CASSETTE SUB-FAMILY B MEMBER 6"/>
    <property type="match status" value="1"/>
</dbReference>
<keyword evidence="4 10" id="KW-0067">ATP-binding</keyword>
<dbReference type="PROSITE" id="PS50929">
    <property type="entry name" value="ABC_TM1F"/>
    <property type="match status" value="1"/>
</dbReference>
<comment type="subcellular location">
    <subcellularLocation>
        <location evidence="1">Cell membrane</location>
        <topology evidence="1">Multi-pass membrane protein</topology>
    </subcellularLocation>
</comment>
<feature type="transmembrane region" description="Helical" evidence="7">
    <location>
        <begin position="124"/>
        <end position="147"/>
    </location>
</feature>
<dbReference type="Pfam" id="PF00005">
    <property type="entry name" value="ABC_tran"/>
    <property type="match status" value="1"/>
</dbReference>
<comment type="caution">
    <text evidence="10">The sequence shown here is derived from an EMBL/GenBank/DDBJ whole genome shotgun (WGS) entry which is preliminary data.</text>
</comment>
<feature type="transmembrane region" description="Helical" evidence="7">
    <location>
        <begin position="153"/>
        <end position="171"/>
    </location>
</feature>
<sequence>MTKVQFLLAHSGASQRQFWLGIVGRMGADLVPMVPWLMLFGYVLSGHTLSGPALVAVAAVALAAQWWLGLTARQSFTGAYQLSHNLRRQLLLDIRRQPLAALTGKGLGERIRLMTSDLKQFEDILSHLVAEAAGAVVVPLAMAIVVWLVSPALGALLTASLMVNLMLLPVLERRFMAAAATSHRHGIEGANELLEFIEGLPTLKAFGRTERLAAPLQQRLCQIRDAGLDLEWAAGTGVMLVTCLLELTLPLVMVVGGVLLAGDALTPEAWLVVAAATVACIRPLASLTIFAALIRFFLSATARLHGLATAPRQPQQGQAPQGTDLALEGVTLSLDGQPVLRDINLTVEAGEHLALVGPSGAGKSSLLHVIAGFHAIDHGEVRLGGLTLARLGTDQLYRNLSYVTQDVQLFAGSLRDNLMIANPQASASALAQAVADAGLDEVVARLPEGLDGMLGENGQTLSGGERQRVSIARALLRDAPVVLLDEVTSALDQRRQEAVLRAIRRLCEGKTVITVAHRLDTIVDVDRICVLEQGRLVQQGRHTDLLADSATYQALWQAAD</sequence>
<reference evidence="10 11" key="1">
    <citation type="submission" date="2023-10" db="EMBL/GenBank/DDBJ databases">
        <title>Characteristics and mechanism of a salt-tolerant marine origin heterotrophic nitrifying- aerobic denitrifying bacteria Marinobacter xestospongiae HN1.</title>
        <authorList>
            <person name="Qi R."/>
        </authorList>
    </citation>
    <scope>NUCLEOTIDE SEQUENCE [LARGE SCALE GENOMIC DNA]</scope>
    <source>
        <strain evidence="10 11">HN1</strain>
    </source>
</reference>
<evidence type="ECO:0000313" key="11">
    <source>
        <dbReference type="Proteomes" id="UP001269819"/>
    </source>
</evidence>
<proteinExistence type="predicted"/>
<dbReference type="InterPro" id="IPR003439">
    <property type="entry name" value="ABC_transporter-like_ATP-bd"/>
</dbReference>
<keyword evidence="2 7" id="KW-0812">Transmembrane</keyword>
<feature type="transmembrane region" description="Helical" evidence="7">
    <location>
        <begin position="232"/>
        <end position="258"/>
    </location>
</feature>
<keyword evidence="11" id="KW-1185">Reference proteome</keyword>
<accession>A0ABU3VW74</accession>
<feature type="transmembrane region" description="Helical" evidence="7">
    <location>
        <begin position="270"/>
        <end position="298"/>
    </location>
</feature>
<evidence type="ECO:0000256" key="2">
    <source>
        <dbReference type="ARBA" id="ARBA00022692"/>
    </source>
</evidence>
<keyword evidence="5 7" id="KW-1133">Transmembrane helix</keyword>
<dbReference type="Proteomes" id="UP001269819">
    <property type="component" value="Unassembled WGS sequence"/>
</dbReference>
<dbReference type="PROSITE" id="PS00211">
    <property type="entry name" value="ABC_TRANSPORTER_1"/>
    <property type="match status" value="1"/>
</dbReference>
<dbReference type="SMART" id="SM00382">
    <property type="entry name" value="AAA"/>
    <property type="match status" value="1"/>
</dbReference>
<dbReference type="GO" id="GO:0005524">
    <property type="term" value="F:ATP binding"/>
    <property type="evidence" value="ECO:0007669"/>
    <property type="project" value="UniProtKB-KW"/>
</dbReference>
<feature type="transmembrane region" description="Helical" evidence="7">
    <location>
        <begin position="49"/>
        <end position="68"/>
    </location>
</feature>
<dbReference type="PANTHER" id="PTHR24221">
    <property type="entry name" value="ATP-BINDING CASSETTE SUB-FAMILY B"/>
    <property type="match status" value="1"/>
</dbReference>
<evidence type="ECO:0000259" key="8">
    <source>
        <dbReference type="PROSITE" id="PS50893"/>
    </source>
</evidence>
<gene>
    <name evidence="10" type="ORF">RYS15_07540</name>
</gene>
<evidence type="ECO:0000259" key="9">
    <source>
        <dbReference type="PROSITE" id="PS50929"/>
    </source>
</evidence>
<evidence type="ECO:0000256" key="7">
    <source>
        <dbReference type="SAM" id="Phobius"/>
    </source>
</evidence>
<dbReference type="InterPro" id="IPR027417">
    <property type="entry name" value="P-loop_NTPase"/>
</dbReference>
<feature type="domain" description="ABC transmembrane type-1" evidence="9">
    <location>
        <begin position="54"/>
        <end position="294"/>
    </location>
</feature>
<dbReference type="Gene3D" id="1.20.1560.10">
    <property type="entry name" value="ABC transporter type 1, transmembrane domain"/>
    <property type="match status" value="1"/>
</dbReference>
<dbReference type="PROSITE" id="PS50893">
    <property type="entry name" value="ABC_TRANSPORTER_2"/>
    <property type="match status" value="1"/>
</dbReference>
<dbReference type="SUPFAM" id="SSF90123">
    <property type="entry name" value="ABC transporter transmembrane region"/>
    <property type="match status" value="1"/>
</dbReference>
<dbReference type="InterPro" id="IPR011527">
    <property type="entry name" value="ABC1_TM_dom"/>
</dbReference>
<evidence type="ECO:0000256" key="1">
    <source>
        <dbReference type="ARBA" id="ARBA00004651"/>
    </source>
</evidence>
<dbReference type="Gene3D" id="3.40.50.300">
    <property type="entry name" value="P-loop containing nucleotide triphosphate hydrolases"/>
    <property type="match status" value="1"/>
</dbReference>
<dbReference type="InterPro" id="IPR017871">
    <property type="entry name" value="ABC_transporter-like_CS"/>
</dbReference>
<evidence type="ECO:0000313" key="10">
    <source>
        <dbReference type="EMBL" id="MDV2078532.1"/>
    </source>
</evidence>
<dbReference type="SUPFAM" id="SSF52540">
    <property type="entry name" value="P-loop containing nucleoside triphosphate hydrolases"/>
    <property type="match status" value="1"/>
</dbReference>
<evidence type="ECO:0000256" key="3">
    <source>
        <dbReference type="ARBA" id="ARBA00022741"/>
    </source>
</evidence>
<protein>
    <submittedName>
        <fullName evidence="10">ABC transporter ATP-binding protein</fullName>
    </submittedName>
</protein>
<dbReference type="InterPro" id="IPR003593">
    <property type="entry name" value="AAA+_ATPase"/>
</dbReference>
<evidence type="ECO:0000256" key="6">
    <source>
        <dbReference type="ARBA" id="ARBA00023136"/>
    </source>
</evidence>
<dbReference type="RefSeq" id="WP_316973285.1">
    <property type="nucleotide sequence ID" value="NZ_JAWIIJ010000004.1"/>
</dbReference>
<keyword evidence="6 7" id="KW-0472">Membrane</keyword>
<dbReference type="Pfam" id="PF00664">
    <property type="entry name" value="ABC_membrane"/>
    <property type="match status" value="1"/>
</dbReference>